<feature type="transmembrane region" description="Helical" evidence="2">
    <location>
        <begin position="35"/>
        <end position="56"/>
    </location>
</feature>
<feature type="region of interest" description="Disordered" evidence="1">
    <location>
        <begin position="410"/>
        <end position="448"/>
    </location>
</feature>
<evidence type="ECO:0000313" key="3">
    <source>
        <dbReference type="EMBL" id="KAF2433437.1"/>
    </source>
</evidence>
<feature type="region of interest" description="Disordered" evidence="1">
    <location>
        <begin position="86"/>
        <end position="151"/>
    </location>
</feature>
<dbReference type="EMBL" id="MU007021">
    <property type="protein sequence ID" value="KAF2433437.1"/>
    <property type="molecule type" value="Genomic_DNA"/>
</dbReference>
<evidence type="ECO:0000256" key="1">
    <source>
        <dbReference type="SAM" id="MobiDB-lite"/>
    </source>
</evidence>
<feature type="compositionally biased region" description="Polar residues" evidence="1">
    <location>
        <begin position="115"/>
        <end position="124"/>
    </location>
</feature>
<feature type="region of interest" description="Disordered" evidence="1">
    <location>
        <begin position="215"/>
        <end position="237"/>
    </location>
</feature>
<proteinExistence type="predicted"/>
<feature type="compositionally biased region" description="Polar residues" evidence="1">
    <location>
        <begin position="88"/>
        <end position="99"/>
    </location>
</feature>
<keyword evidence="2" id="KW-0472">Membrane</keyword>
<evidence type="ECO:0000313" key="4">
    <source>
        <dbReference type="Proteomes" id="UP000800235"/>
    </source>
</evidence>
<sequence>MLLPTNAEASWVKSAAFSKRASTDPSGMSPASKTVVVITIVVIILISLAIVTYVVFKNNRASRKSPKYIPGDNLVRKFKRWRHPSRGEYSNQLQPNASAPSLIRPNRSGHPSRDPSPNRSTLNLATDPERGDIGMGASVDRSASTAAGGVDRNTSVRSVMTLPAYNPNPSASERILAREGERGGIDVVLEFPESIDEEEQRRDEEMESLYQIRRARRQEQAEREERRRQRREARARGDLATVQRLQTESRLRAENAAVADIINSAALIAEHQAIQQGRERRVSSVQYADLGVARHDGSRLRANSTDSDNRPLLDSAASISGMSLEPSGHSRGRSVSSVLSVSTAASENGSPRITPPSVGLDENGYEFISLEPTRSRSHSHASSRRGEGGDVTDLGIQIPTEHPPQYDDLSAGPWGEAPPYSSPVVTQQSAFQRGHERSASGAPQLPGLALVPSIEVTSVVSPIMRTP</sequence>
<keyword evidence="2" id="KW-0812">Transmembrane</keyword>
<name>A0A9P4NXE3_9PEZI</name>
<keyword evidence="4" id="KW-1185">Reference proteome</keyword>
<gene>
    <name evidence="3" type="ORF">EJ08DRAFT_676944</name>
</gene>
<feature type="compositionally biased region" description="Low complexity" evidence="1">
    <location>
        <begin position="327"/>
        <end position="346"/>
    </location>
</feature>
<protein>
    <submittedName>
        <fullName evidence="3">Uncharacterized protein</fullName>
    </submittedName>
</protein>
<keyword evidence="2" id="KW-1133">Transmembrane helix</keyword>
<reference evidence="3" key="1">
    <citation type="journal article" date="2020" name="Stud. Mycol.">
        <title>101 Dothideomycetes genomes: a test case for predicting lifestyles and emergence of pathogens.</title>
        <authorList>
            <person name="Haridas S."/>
            <person name="Albert R."/>
            <person name="Binder M."/>
            <person name="Bloem J."/>
            <person name="Labutti K."/>
            <person name="Salamov A."/>
            <person name="Andreopoulos B."/>
            <person name="Baker S."/>
            <person name="Barry K."/>
            <person name="Bills G."/>
            <person name="Bluhm B."/>
            <person name="Cannon C."/>
            <person name="Castanera R."/>
            <person name="Culley D."/>
            <person name="Daum C."/>
            <person name="Ezra D."/>
            <person name="Gonzalez J."/>
            <person name="Henrissat B."/>
            <person name="Kuo A."/>
            <person name="Liang C."/>
            <person name="Lipzen A."/>
            <person name="Lutzoni F."/>
            <person name="Magnuson J."/>
            <person name="Mondo S."/>
            <person name="Nolan M."/>
            <person name="Ohm R."/>
            <person name="Pangilinan J."/>
            <person name="Park H.-J."/>
            <person name="Ramirez L."/>
            <person name="Alfaro M."/>
            <person name="Sun H."/>
            <person name="Tritt A."/>
            <person name="Yoshinaga Y."/>
            <person name="Zwiers L.-H."/>
            <person name="Turgeon B."/>
            <person name="Goodwin S."/>
            <person name="Spatafora J."/>
            <person name="Crous P."/>
            <person name="Grigoriev I."/>
        </authorList>
    </citation>
    <scope>NUCLEOTIDE SEQUENCE</scope>
    <source>
        <strain evidence="3">CBS 130266</strain>
    </source>
</reference>
<dbReference type="Proteomes" id="UP000800235">
    <property type="component" value="Unassembled WGS sequence"/>
</dbReference>
<evidence type="ECO:0000256" key="2">
    <source>
        <dbReference type="SAM" id="Phobius"/>
    </source>
</evidence>
<dbReference type="AlphaFoldDB" id="A0A9P4NXE3"/>
<organism evidence="3 4">
    <name type="scientific">Tothia fuscella</name>
    <dbReference type="NCBI Taxonomy" id="1048955"/>
    <lineage>
        <taxon>Eukaryota</taxon>
        <taxon>Fungi</taxon>
        <taxon>Dikarya</taxon>
        <taxon>Ascomycota</taxon>
        <taxon>Pezizomycotina</taxon>
        <taxon>Dothideomycetes</taxon>
        <taxon>Pleosporomycetidae</taxon>
        <taxon>Venturiales</taxon>
        <taxon>Cylindrosympodiaceae</taxon>
        <taxon>Tothia</taxon>
    </lineage>
</organism>
<feature type="compositionally biased region" description="Basic and acidic residues" evidence="1">
    <location>
        <begin position="217"/>
        <end position="237"/>
    </location>
</feature>
<dbReference type="OrthoDB" id="5376312at2759"/>
<comment type="caution">
    <text evidence="3">The sequence shown here is derived from an EMBL/GenBank/DDBJ whole genome shotgun (WGS) entry which is preliminary data.</text>
</comment>
<feature type="region of interest" description="Disordered" evidence="1">
    <location>
        <begin position="320"/>
        <end position="391"/>
    </location>
</feature>
<accession>A0A9P4NXE3</accession>